<dbReference type="GO" id="GO:0005829">
    <property type="term" value="C:cytosol"/>
    <property type="evidence" value="ECO:0007669"/>
    <property type="project" value="TreeGrafter"/>
</dbReference>
<dbReference type="SUPFAM" id="SSF53756">
    <property type="entry name" value="UDP-Glycosyltransferase/glycogen phosphorylase"/>
    <property type="match status" value="1"/>
</dbReference>
<dbReference type="Gene3D" id="3.40.50.2000">
    <property type="entry name" value="Glycogen Phosphorylase B"/>
    <property type="match status" value="2"/>
</dbReference>
<dbReference type="GO" id="GO:0008713">
    <property type="term" value="F:ADP-heptose-lipopolysaccharide heptosyltransferase activity"/>
    <property type="evidence" value="ECO:0007669"/>
    <property type="project" value="TreeGrafter"/>
</dbReference>
<evidence type="ECO:0000313" key="3">
    <source>
        <dbReference type="EMBL" id="TGY09627.1"/>
    </source>
</evidence>
<dbReference type="AlphaFoldDB" id="A0A4S2B608"/>
<accession>A0A4S2B608</accession>
<gene>
    <name evidence="3" type="ORF">E5355_00180</name>
</gene>
<dbReference type="Pfam" id="PF01075">
    <property type="entry name" value="Glyco_transf_9"/>
    <property type="match status" value="1"/>
</dbReference>
<keyword evidence="4" id="KW-1185">Reference proteome</keyword>
<proteinExistence type="predicted"/>
<dbReference type="RefSeq" id="WP_136008669.1">
    <property type="nucleotide sequence ID" value="NZ_SRYZ01000001.1"/>
</dbReference>
<dbReference type="CDD" id="cd03789">
    <property type="entry name" value="GT9_LPS_heptosyltransferase"/>
    <property type="match status" value="1"/>
</dbReference>
<dbReference type="EMBL" id="SRYZ01000001">
    <property type="protein sequence ID" value="TGY09627.1"/>
    <property type="molecule type" value="Genomic_DNA"/>
</dbReference>
<organism evidence="3 4">
    <name type="scientific">Bacteroides muris</name>
    <name type="common">ex Afrizal et al. 2022</name>
    <dbReference type="NCBI Taxonomy" id="2516960"/>
    <lineage>
        <taxon>Bacteria</taxon>
        <taxon>Pseudomonadati</taxon>
        <taxon>Bacteroidota</taxon>
        <taxon>Bacteroidia</taxon>
        <taxon>Bacteroidales</taxon>
        <taxon>Bacteroidaceae</taxon>
        <taxon>Bacteroides</taxon>
    </lineage>
</organism>
<evidence type="ECO:0000256" key="2">
    <source>
        <dbReference type="ARBA" id="ARBA00022679"/>
    </source>
</evidence>
<dbReference type="InterPro" id="IPR002201">
    <property type="entry name" value="Glyco_trans_9"/>
</dbReference>
<dbReference type="GO" id="GO:0009244">
    <property type="term" value="P:lipopolysaccharide core region biosynthetic process"/>
    <property type="evidence" value="ECO:0007669"/>
    <property type="project" value="TreeGrafter"/>
</dbReference>
<reference evidence="3 4" key="1">
    <citation type="submission" date="2019-04" db="EMBL/GenBank/DDBJ databases">
        <title>Microbes associate with the intestines of laboratory mice.</title>
        <authorList>
            <person name="Navarre W."/>
            <person name="Wong E."/>
            <person name="Huang K."/>
            <person name="Tropini C."/>
            <person name="Ng K."/>
            <person name="Yu B."/>
        </authorList>
    </citation>
    <scope>NUCLEOTIDE SEQUENCE [LARGE SCALE GENOMIC DNA]</scope>
    <source>
        <strain evidence="3 4">NM69_E16B</strain>
    </source>
</reference>
<keyword evidence="1" id="KW-0328">Glycosyltransferase</keyword>
<sequence length="346" mass="38868">MKLLVIRFSALGDVAMTVPVIDSLARQYPELDITVLSRPFMQPLFAEAPSNVHFRGVDVNRYKGLGGLFRLFRELKKERHYDAVADLHDVLRTQILRMLFIFSGAKIAHIDKGRKEKRKLVKPKHKELRQLPSSFIRYEEVLDKLGYPIEPTFCSIYSEGKGAISLFQSVTGMPDDKHWIGIAPFAAHRGKTLPDTTIARLIEEASSHKDWRIFLFGGGKTETEKLELWSKAYNNVLSLAGKLKLDEELALMSHLKVMVSMDSANMHLASLTATPVISIWGATHPFAGFMGWGQTAGNAIQTEDLPCRPCSIFGNKPCLRDDYACLTQIKVQSIIQKVESVISKKP</sequence>
<dbReference type="Proteomes" id="UP000310532">
    <property type="component" value="Unassembled WGS sequence"/>
</dbReference>
<dbReference type="PANTHER" id="PTHR30160">
    <property type="entry name" value="TETRAACYLDISACCHARIDE 4'-KINASE-RELATED"/>
    <property type="match status" value="1"/>
</dbReference>
<protein>
    <submittedName>
        <fullName evidence="3">Glycosyltransferase family 9 protein</fullName>
    </submittedName>
</protein>
<dbReference type="PANTHER" id="PTHR30160:SF22">
    <property type="entry name" value="LIPOPOLYSACCHARIDE CORE BIOSYNTHESIS PROTEIN"/>
    <property type="match status" value="1"/>
</dbReference>
<name>A0A4S2B608_9BACE</name>
<evidence type="ECO:0000313" key="4">
    <source>
        <dbReference type="Proteomes" id="UP000310532"/>
    </source>
</evidence>
<keyword evidence="2 3" id="KW-0808">Transferase</keyword>
<comment type="caution">
    <text evidence="3">The sequence shown here is derived from an EMBL/GenBank/DDBJ whole genome shotgun (WGS) entry which is preliminary data.</text>
</comment>
<evidence type="ECO:0000256" key="1">
    <source>
        <dbReference type="ARBA" id="ARBA00022676"/>
    </source>
</evidence>
<dbReference type="InterPro" id="IPR051199">
    <property type="entry name" value="LPS_LOS_Heptosyltrfase"/>
</dbReference>